<sequence>MAIQSMEHSLFEEAARDIKRKVPVHGSKASRALDDDSLRRFRISLSFERSNKYSTVEEVCCSAAQLGQG</sequence>
<name>A0A2H2ZHI1_TRIPA</name>
<organism evidence="1 2">
    <name type="scientific">Trichoderma parareesei</name>
    <name type="common">Filamentous fungus</name>
    <dbReference type="NCBI Taxonomy" id="858221"/>
    <lineage>
        <taxon>Eukaryota</taxon>
        <taxon>Fungi</taxon>
        <taxon>Dikarya</taxon>
        <taxon>Ascomycota</taxon>
        <taxon>Pezizomycotina</taxon>
        <taxon>Sordariomycetes</taxon>
        <taxon>Hypocreomycetidae</taxon>
        <taxon>Hypocreales</taxon>
        <taxon>Hypocreaceae</taxon>
        <taxon>Trichoderma</taxon>
    </lineage>
</organism>
<evidence type="ECO:0000313" key="1">
    <source>
        <dbReference type="EMBL" id="OTA05218.1"/>
    </source>
</evidence>
<comment type="caution">
    <text evidence="1">The sequence shown here is derived from an EMBL/GenBank/DDBJ whole genome shotgun (WGS) entry which is preliminary data.</text>
</comment>
<gene>
    <name evidence="1" type="ORF">A9Z42_0058780</name>
</gene>
<reference evidence="1 2" key="1">
    <citation type="journal article" date="2015" name="Genome Announc.">
        <title>Genome sequence and annotation of Trichoderma parareesei, the ancestor of the cellulase producer Trichoderma reesei.</title>
        <authorList>
            <person name="Yang D."/>
            <person name="Pomraning K."/>
            <person name="Kopchinskiy A."/>
            <person name="Karimi Aghcheh R."/>
            <person name="Atanasova L."/>
            <person name="Chenthamara K."/>
            <person name="Baker S.E."/>
            <person name="Zhang R."/>
            <person name="Shen Q."/>
            <person name="Freitag M."/>
            <person name="Kubicek C.P."/>
            <person name="Druzhinina I.S."/>
        </authorList>
    </citation>
    <scope>NUCLEOTIDE SEQUENCE [LARGE SCALE GENOMIC DNA]</scope>
    <source>
        <strain evidence="1 2">CBS 125925</strain>
    </source>
</reference>
<protein>
    <submittedName>
        <fullName evidence="1">Uncharacterized protein</fullName>
    </submittedName>
</protein>
<proteinExistence type="predicted"/>
<accession>A0A2H2ZHI1</accession>
<dbReference type="AlphaFoldDB" id="A0A2H2ZHI1"/>
<evidence type="ECO:0000313" key="2">
    <source>
        <dbReference type="Proteomes" id="UP000219286"/>
    </source>
</evidence>
<dbReference type="Proteomes" id="UP000219286">
    <property type="component" value="Unassembled WGS sequence"/>
</dbReference>
<dbReference type="EMBL" id="LFMI01000581">
    <property type="protein sequence ID" value="OTA05218.1"/>
    <property type="molecule type" value="Genomic_DNA"/>
</dbReference>
<keyword evidence="2" id="KW-1185">Reference proteome</keyword>